<proteinExistence type="predicted"/>
<organism evidence="2 3">
    <name type="scientific">Pedobacter helvus</name>
    <dbReference type="NCBI Taxonomy" id="2563444"/>
    <lineage>
        <taxon>Bacteria</taxon>
        <taxon>Pseudomonadati</taxon>
        <taxon>Bacteroidota</taxon>
        <taxon>Sphingobacteriia</taxon>
        <taxon>Sphingobacteriales</taxon>
        <taxon>Sphingobacteriaceae</taxon>
        <taxon>Pedobacter</taxon>
    </lineage>
</organism>
<gene>
    <name evidence="2" type="ORF">E5L68_004240</name>
</gene>
<feature type="transmembrane region" description="Helical" evidence="1">
    <location>
        <begin position="108"/>
        <end position="134"/>
    </location>
</feature>
<name>A0ABW9JE43_9SPHI</name>
<dbReference type="EMBL" id="SRMP02000003">
    <property type="protein sequence ID" value="MFN0290585.1"/>
    <property type="molecule type" value="Genomic_DNA"/>
</dbReference>
<comment type="caution">
    <text evidence="2">The sequence shown here is derived from an EMBL/GenBank/DDBJ whole genome shotgun (WGS) entry which is preliminary data.</text>
</comment>
<dbReference type="Proteomes" id="UP001517367">
    <property type="component" value="Unassembled WGS sequence"/>
</dbReference>
<feature type="transmembrane region" description="Helical" evidence="1">
    <location>
        <begin position="185"/>
        <end position="203"/>
    </location>
</feature>
<feature type="transmembrane region" description="Helical" evidence="1">
    <location>
        <begin position="65"/>
        <end position="87"/>
    </location>
</feature>
<evidence type="ECO:0000256" key="1">
    <source>
        <dbReference type="SAM" id="Phobius"/>
    </source>
</evidence>
<sequence length="256" mass="29739">MRNSFSIEIYKILKRKWFCLVVFLLGIGLPLLMGWHTKSLFISQFSNWARLSHDPNPYNFLLNKASWYAAITTLFCLVLWGYAIMSIEYHNRAIAKIEISTIGLKKLVFVKTVLISLLGVLSLTVSLLILFLVFRPLLNEFETTFSGYHFVSKPKLLSFLSLLCLCVIKIAAFHQILMVLSKKQYYLPLVIGLLAVFLFPFNYLPYGIYYRTYENFGLYKLVVLHNFVGLSIVIVLYLIFFSEAFQKKLKVIRRSL</sequence>
<feature type="transmembrane region" description="Helical" evidence="1">
    <location>
        <begin position="223"/>
        <end position="245"/>
    </location>
</feature>
<accession>A0ABW9JE43</accession>
<evidence type="ECO:0000313" key="2">
    <source>
        <dbReference type="EMBL" id="MFN0290585.1"/>
    </source>
</evidence>
<dbReference type="RefSeq" id="WP_138729807.1">
    <property type="nucleotide sequence ID" value="NZ_SRMP02000003.1"/>
</dbReference>
<keyword evidence="1" id="KW-1133">Transmembrane helix</keyword>
<evidence type="ECO:0000313" key="3">
    <source>
        <dbReference type="Proteomes" id="UP001517367"/>
    </source>
</evidence>
<keyword evidence="1" id="KW-0472">Membrane</keyword>
<protein>
    <recommendedName>
        <fullName evidence="4">ABC transporter permease</fullName>
    </recommendedName>
</protein>
<evidence type="ECO:0008006" key="4">
    <source>
        <dbReference type="Google" id="ProtNLM"/>
    </source>
</evidence>
<keyword evidence="1" id="KW-0812">Transmembrane</keyword>
<feature type="transmembrane region" description="Helical" evidence="1">
    <location>
        <begin position="154"/>
        <end position="173"/>
    </location>
</feature>
<keyword evidence="3" id="KW-1185">Reference proteome</keyword>
<reference evidence="2 3" key="1">
    <citation type="submission" date="2024-12" db="EMBL/GenBank/DDBJ databases">
        <authorList>
            <person name="Hu S."/>
        </authorList>
    </citation>
    <scope>NUCLEOTIDE SEQUENCE [LARGE SCALE GENOMIC DNA]</scope>
    <source>
        <strain evidence="2 3">P-25</strain>
    </source>
</reference>